<dbReference type="Proteomes" id="UP000633619">
    <property type="component" value="Unassembled WGS sequence"/>
</dbReference>
<dbReference type="RefSeq" id="WP_181732672.1">
    <property type="nucleotide sequence ID" value="NZ_JACEIR010000010.1"/>
</dbReference>
<keyword evidence="2" id="KW-0472">Membrane</keyword>
<protein>
    <submittedName>
        <fullName evidence="3">Uncharacterized protein</fullName>
    </submittedName>
</protein>
<feature type="region of interest" description="Disordered" evidence="1">
    <location>
        <begin position="103"/>
        <end position="126"/>
    </location>
</feature>
<proteinExistence type="predicted"/>
<comment type="caution">
    <text evidence="3">The sequence shown here is derived from an EMBL/GenBank/DDBJ whole genome shotgun (WGS) entry which is preliminary data.</text>
</comment>
<evidence type="ECO:0000256" key="1">
    <source>
        <dbReference type="SAM" id="MobiDB-lite"/>
    </source>
</evidence>
<evidence type="ECO:0000256" key="2">
    <source>
        <dbReference type="SAM" id="Phobius"/>
    </source>
</evidence>
<gene>
    <name evidence="3" type="ORF">I8U20_11200</name>
</gene>
<accession>A0A8I1ADQ1</accession>
<keyword evidence="2" id="KW-0812">Transmembrane</keyword>
<dbReference type="EMBL" id="JAECVW010000007">
    <property type="protein sequence ID" value="MBH8595897.1"/>
    <property type="molecule type" value="Genomic_DNA"/>
</dbReference>
<sequence length="173" mass="19206">MGSRLIASITGSRLLGPLASGFRNVVTKLPGPLRSIFSRAGIGGAALVGVTAFAVPVFNKVKQLDLGIPTVKSETDELFYSFKRCLKARSTDRYTAMIELPCGNRTPDPKTPKVEKDTSLVPGTPEHKQNRWEVYKANGGKWSYEQWSKTYDANMKKASRSHQLVENYRKTLN</sequence>
<feature type="compositionally biased region" description="Basic and acidic residues" evidence="1">
    <location>
        <begin position="107"/>
        <end position="118"/>
    </location>
</feature>
<organism evidence="3 4">
    <name type="scientific">Thermoactinomyces intermedius</name>
    <dbReference type="NCBI Taxonomy" id="2024"/>
    <lineage>
        <taxon>Bacteria</taxon>
        <taxon>Bacillati</taxon>
        <taxon>Bacillota</taxon>
        <taxon>Bacilli</taxon>
        <taxon>Bacillales</taxon>
        <taxon>Thermoactinomycetaceae</taxon>
        <taxon>Thermoactinomyces</taxon>
    </lineage>
</organism>
<keyword evidence="4" id="KW-1185">Reference proteome</keyword>
<feature type="transmembrane region" description="Helical" evidence="2">
    <location>
        <begin position="37"/>
        <end position="58"/>
    </location>
</feature>
<name>A0A8I1ADQ1_THEIN</name>
<evidence type="ECO:0000313" key="4">
    <source>
        <dbReference type="Proteomes" id="UP000633619"/>
    </source>
</evidence>
<dbReference type="AlphaFoldDB" id="A0A8I1ADQ1"/>
<evidence type="ECO:0000313" key="3">
    <source>
        <dbReference type="EMBL" id="MBH8595897.1"/>
    </source>
</evidence>
<keyword evidence="2" id="KW-1133">Transmembrane helix</keyword>
<reference evidence="3 4" key="1">
    <citation type="submission" date="2020-12" db="EMBL/GenBank/DDBJ databases">
        <title>WGS of Thermoactinomyces spp.</title>
        <authorList>
            <person name="Cheng K."/>
        </authorList>
    </citation>
    <scope>NUCLEOTIDE SEQUENCE [LARGE SCALE GENOMIC DNA]</scope>
    <source>
        <strain evidence="4">CICC 10671\DSM 43846</strain>
    </source>
</reference>